<dbReference type="EMBL" id="VDMD01000012">
    <property type="protein sequence ID" value="TRM62768.1"/>
    <property type="molecule type" value="Genomic_DNA"/>
</dbReference>
<gene>
    <name evidence="1" type="ORF">BD626DRAFT_54210</name>
</gene>
<dbReference type="AlphaFoldDB" id="A0A550CD84"/>
<comment type="caution">
    <text evidence="1">The sequence shown here is derived from an EMBL/GenBank/DDBJ whole genome shotgun (WGS) entry which is preliminary data.</text>
</comment>
<name>A0A550CD84_9AGAR</name>
<protein>
    <submittedName>
        <fullName evidence="1">Uncharacterized protein</fullName>
    </submittedName>
</protein>
<keyword evidence="2" id="KW-1185">Reference proteome</keyword>
<dbReference type="Proteomes" id="UP000320762">
    <property type="component" value="Unassembled WGS sequence"/>
</dbReference>
<reference evidence="1 2" key="1">
    <citation type="journal article" date="2019" name="New Phytol.">
        <title>Comparative genomics reveals unique wood-decay strategies and fruiting body development in the Schizophyllaceae.</title>
        <authorList>
            <person name="Almasi E."/>
            <person name="Sahu N."/>
            <person name="Krizsan K."/>
            <person name="Balint B."/>
            <person name="Kovacs G.M."/>
            <person name="Kiss B."/>
            <person name="Cseklye J."/>
            <person name="Drula E."/>
            <person name="Henrissat B."/>
            <person name="Nagy I."/>
            <person name="Chovatia M."/>
            <person name="Adam C."/>
            <person name="LaButti K."/>
            <person name="Lipzen A."/>
            <person name="Riley R."/>
            <person name="Grigoriev I.V."/>
            <person name="Nagy L.G."/>
        </authorList>
    </citation>
    <scope>NUCLEOTIDE SEQUENCE [LARGE SCALE GENOMIC DNA]</scope>
    <source>
        <strain evidence="1 2">NL-1724</strain>
    </source>
</reference>
<accession>A0A550CD84</accession>
<sequence length="178" mass="19668">MGRIKHQHGMAWVERGCVDAEKRAHEDMYTHSTNASGRSDDRAEGEWRIHLLSRLAPSNRPSFAHGRRMLNDWFGCALRGGSGLGVDFADTDACALRLLDRLDPSLFSSGNPRKFVCTADAEADAGVAMGEYSRPCDVLEDDGSEETCSRIANSVVAFVSCTIFARKVPDRAWGRRTF</sequence>
<proteinExistence type="predicted"/>
<organism evidence="1 2">
    <name type="scientific">Schizophyllum amplum</name>
    <dbReference type="NCBI Taxonomy" id="97359"/>
    <lineage>
        <taxon>Eukaryota</taxon>
        <taxon>Fungi</taxon>
        <taxon>Dikarya</taxon>
        <taxon>Basidiomycota</taxon>
        <taxon>Agaricomycotina</taxon>
        <taxon>Agaricomycetes</taxon>
        <taxon>Agaricomycetidae</taxon>
        <taxon>Agaricales</taxon>
        <taxon>Schizophyllaceae</taxon>
        <taxon>Schizophyllum</taxon>
    </lineage>
</organism>
<evidence type="ECO:0000313" key="1">
    <source>
        <dbReference type="EMBL" id="TRM62768.1"/>
    </source>
</evidence>
<evidence type="ECO:0000313" key="2">
    <source>
        <dbReference type="Proteomes" id="UP000320762"/>
    </source>
</evidence>